<proteinExistence type="predicted"/>
<dbReference type="SUPFAM" id="SSF46785">
    <property type="entry name" value="Winged helix' DNA-binding domain"/>
    <property type="match status" value="2"/>
</dbReference>
<keyword evidence="2" id="KW-0132">Cell division</keyword>
<dbReference type="PIRSF" id="PIRSF019345">
    <property type="entry name" value="ScpB"/>
    <property type="match status" value="1"/>
</dbReference>
<evidence type="ECO:0000256" key="3">
    <source>
        <dbReference type="ARBA" id="ARBA00022829"/>
    </source>
</evidence>
<dbReference type="PANTHER" id="PTHR34298:SF2">
    <property type="entry name" value="SEGREGATION AND CONDENSATION PROTEIN B"/>
    <property type="match status" value="1"/>
</dbReference>
<reference evidence="5 6" key="1">
    <citation type="submission" date="2018-12" db="EMBL/GenBank/DDBJ databases">
        <title>Genome Sequence of Candidatus Viridilinea halotolerans isolated from saline sulfide-rich spring.</title>
        <authorList>
            <person name="Grouzdev D.S."/>
            <person name="Burganskaya E.I."/>
            <person name="Krutkina M.S."/>
            <person name="Sukhacheva M.V."/>
            <person name="Gorlenko V.M."/>
        </authorList>
    </citation>
    <scope>NUCLEOTIDE SEQUENCE [LARGE SCALE GENOMIC DNA]</scope>
    <source>
        <strain evidence="5">Chok-6</strain>
    </source>
</reference>
<name>A0A426U0P8_9CHLR</name>
<dbReference type="InterPro" id="IPR005234">
    <property type="entry name" value="ScpB_csome_segregation"/>
</dbReference>
<dbReference type="InterPro" id="IPR036388">
    <property type="entry name" value="WH-like_DNA-bd_sf"/>
</dbReference>
<evidence type="ECO:0000313" key="6">
    <source>
        <dbReference type="Proteomes" id="UP000280307"/>
    </source>
</evidence>
<organism evidence="5 6">
    <name type="scientific">Candidatus Viridilinea halotolerans</name>
    <dbReference type="NCBI Taxonomy" id="2491704"/>
    <lineage>
        <taxon>Bacteria</taxon>
        <taxon>Bacillati</taxon>
        <taxon>Chloroflexota</taxon>
        <taxon>Chloroflexia</taxon>
        <taxon>Chloroflexales</taxon>
        <taxon>Chloroflexineae</taxon>
        <taxon>Oscillochloridaceae</taxon>
        <taxon>Candidatus Viridilinea</taxon>
    </lineage>
</organism>
<dbReference type="Gene3D" id="1.10.10.10">
    <property type="entry name" value="Winged helix-like DNA-binding domain superfamily/Winged helix DNA-binding domain"/>
    <property type="match status" value="2"/>
</dbReference>
<evidence type="ECO:0000313" key="5">
    <source>
        <dbReference type="EMBL" id="RRR72572.1"/>
    </source>
</evidence>
<comment type="caution">
    <text evidence="5">The sequence shown here is derived from an EMBL/GenBank/DDBJ whole genome shotgun (WGS) entry which is preliminary data.</text>
</comment>
<gene>
    <name evidence="5" type="primary">scpB</name>
    <name evidence="5" type="ORF">EI684_10010</name>
</gene>
<dbReference type="Proteomes" id="UP000280307">
    <property type="component" value="Unassembled WGS sequence"/>
</dbReference>
<dbReference type="AlphaFoldDB" id="A0A426U0P8"/>
<keyword evidence="1" id="KW-0963">Cytoplasm</keyword>
<protein>
    <submittedName>
        <fullName evidence="5">SMC-Scp complex subunit ScpB</fullName>
    </submittedName>
</protein>
<dbReference type="InterPro" id="IPR036390">
    <property type="entry name" value="WH_DNA-bd_sf"/>
</dbReference>
<evidence type="ECO:0000256" key="2">
    <source>
        <dbReference type="ARBA" id="ARBA00022618"/>
    </source>
</evidence>
<evidence type="ECO:0000256" key="1">
    <source>
        <dbReference type="ARBA" id="ARBA00022490"/>
    </source>
</evidence>
<dbReference type="PANTHER" id="PTHR34298">
    <property type="entry name" value="SEGREGATION AND CONDENSATION PROTEIN B"/>
    <property type="match status" value="1"/>
</dbReference>
<sequence>MSLPEQPTLPAMPPPLPQPSLGQLVESLLFVAGEPVTVRQLAQTLEVDEAALRVALDELAALYVGRGVRLQRHGDQVQLVSAPESAAALARFLGVQTSGRLSSAALEVLAIIAYRQPLTRAQVDAVRGVDSSGTVRALLARDLICEAGRLETLGRPILYATTPTFLQQFGLGSLAELPPMDLDGRG</sequence>
<dbReference type="Pfam" id="PF04079">
    <property type="entry name" value="SMC_ScpB"/>
    <property type="match status" value="1"/>
</dbReference>
<dbReference type="GO" id="GO:0051304">
    <property type="term" value="P:chromosome separation"/>
    <property type="evidence" value="ECO:0007669"/>
    <property type="project" value="InterPro"/>
</dbReference>
<keyword evidence="3" id="KW-0159">Chromosome partition</keyword>
<dbReference type="EMBL" id="RSAS01000386">
    <property type="protein sequence ID" value="RRR72572.1"/>
    <property type="molecule type" value="Genomic_DNA"/>
</dbReference>
<keyword evidence="4" id="KW-0131">Cell cycle</keyword>
<accession>A0A426U0P8</accession>
<dbReference type="NCBIfam" id="TIGR00281">
    <property type="entry name" value="SMC-Scp complex subunit ScpB"/>
    <property type="match status" value="1"/>
</dbReference>
<evidence type="ECO:0000256" key="4">
    <source>
        <dbReference type="ARBA" id="ARBA00023306"/>
    </source>
</evidence>
<dbReference type="GO" id="GO:0051301">
    <property type="term" value="P:cell division"/>
    <property type="evidence" value="ECO:0007669"/>
    <property type="project" value="UniProtKB-KW"/>
</dbReference>